<dbReference type="KEGG" id="hadh:FRZ61_34370"/>
<protein>
    <submittedName>
        <fullName evidence="1">Uncharacterized protein</fullName>
    </submittedName>
</protein>
<organism evidence="1 2">
    <name type="scientific">Hypericibacter adhaerens</name>
    <dbReference type="NCBI Taxonomy" id="2602016"/>
    <lineage>
        <taxon>Bacteria</taxon>
        <taxon>Pseudomonadati</taxon>
        <taxon>Pseudomonadota</taxon>
        <taxon>Alphaproteobacteria</taxon>
        <taxon>Rhodospirillales</taxon>
        <taxon>Dongiaceae</taxon>
        <taxon>Hypericibacter</taxon>
    </lineage>
</organism>
<sequence>MKRVLASRTVSGLDCFSETNAIGRASLFPLERDLLEVIVTQALGGNEMWRRQIGHLQVRSRSFTDKTFLSRFLLADPTMVVMPFVANEVVSGWIRTELPGGAGSLDHVLYLERGTMVALEGMARNGELPAEIGQYRILNDRG</sequence>
<dbReference type="OrthoDB" id="9836631at2"/>
<keyword evidence="2" id="KW-1185">Reference proteome</keyword>
<proteinExistence type="predicted"/>
<dbReference type="EMBL" id="CP042582">
    <property type="protein sequence ID" value="QEX23499.1"/>
    <property type="molecule type" value="Genomic_DNA"/>
</dbReference>
<name>A0A5J6N0Y9_9PROT</name>
<dbReference type="RefSeq" id="WP_151118871.1">
    <property type="nucleotide sequence ID" value="NZ_CP042582.1"/>
</dbReference>
<evidence type="ECO:0000313" key="2">
    <source>
        <dbReference type="Proteomes" id="UP000325797"/>
    </source>
</evidence>
<accession>A0A5J6N0Y9</accession>
<evidence type="ECO:0000313" key="1">
    <source>
        <dbReference type="EMBL" id="QEX23499.1"/>
    </source>
</evidence>
<dbReference type="AlphaFoldDB" id="A0A5J6N0Y9"/>
<dbReference type="Proteomes" id="UP000325797">
    <property type="component" value="Chromosome"/>
</dbReference>
<reference evidence="1 2" key="1">
    <citation type="submission" date="2019-08" db="EMBL/GenBank/DDBJ databases">
        <title>Hyperibacter terrae gen. nov., sp. nov. and Hyperibacter viscosus sp. nov., two new members in the family Rhodospirillaceae isolated from the rhizosphere of Hypericum perforatum.</title>
        <authorList>
            <person name="Noviana Z."/>
        </authorList>
    </citation>
    <scope>NUCLEOTIDE SEQUENCE [LARGE SCALE GENOMIC DNA]</scope>
    <source>
        <strain evidence="1 2">R5959</strain>
    </source>
</reference>
<gene>
    <name evidence="1" type="ORF">FRZ61_34370</name>
</gene>